<name>A0A0P9EUB0_9CHLR</name>
<evidence type="ECO:0000313" key="2">
    <source>
        <dbReference type="EMBL" id="KPV47785.1"/>
    </source>
</evidence>
<proteinExistence type="predicted"/>
<feature type="non-terminal residue" evidence="2">
    <location>
        <position position="1"/>
    </location>
</feature>
<reference evidence="2 3" key="1">
    <citation type="submission" date="2015-09" db="EMBL/GenBank/DDBJ databases">
        <title>Draft genome sequence of Kouleothrix aurantiaca JCM 19913.</title>
        <authorList>
            <person name="Hemp J."/>
        </authorList>
    </citation>
    <scope>NUCLEOTIDE SEQUENCE [LARGE SCALE GENOMIC DNA]</scope>
    <source>
        <strain evidence="2 3">COM-B</strain>
    </source>
</reference>
<dbReference type="Gene3D" id="3.40.630.30">
    <property type="match status" value="1"/>
</dbReference>
<dbReference type="InterPro" id="IPR016181">
    <property type="entry name" value="Acyl_CoA_acyltransferase"/>
</dbReference>
<dbReference type="EMBL" id="LJCR01003239">
    <property type="protein sequence ID" value="KPV47785.1"/>
    <property type="molecule type" value="Genomic_DNA"/>
</dbReference>
<evidence type="ECO:0000259" key="1">
    <source>
        <dbReference type="PROSITE" id="PS51186"/>
    </source>
</evidence>
<accession>A0A0P9EUB0</accession>
<sequence length="134" mass="14044">AGLRFAALDRALLEAPLVGMDEVRDEIGGMWPALDRFSAQGVGVVALRDERVLCWCTAEYVGATSCGLGIATAPDAQRQGVATATGAHAVAACLARGLVPHWECGRDNPASARVAEKLGFALAETATFWYARLG</sequence>
<dbReference type="Pfam" id="PF12746">
    <property type="entry name" value="GNAT_acetyltran"/>
    <property type="match status" value="1"/>
</dbReference>
<dbReference type="PANTHER" id="PTHR31143:SF2">
    <property type="entry name" value="FR47-LIKE DOMAIN-CONTAINING PROTEIN-RELATED"/>
    <property type="match status" value="1"/>
</dbReference>
<dbReference type="PROSITE" id="PS51186">
    <property type="entry name" value="GNAT"/>
    <property type="match status" value="1"/>
</dbReference>
<dbReference type="InterPro" id="IPR027365">
    <property type="entry name" value="GNAT_acetyltra_YdfB-like"/>
</dbReference>
<protein>
    <recommendedName>
        <fullName evidence="1">N-acetyltransferase domain-containing protein</fullName>
    </recommendedName>
</protein>
<dbReference type="AlphaFoldDB" id="A0A0P9EUB0"/>
<dbReference type="GO" id="GO:0016747">
    <property type="term" value="F:acyltransferase activity, transferring groups other than amino-acyl groups"/>
    <property type="evidence" value="ECO:0007669"/>
    <property type="project" value="InterPro"/>
</dbReference>
<comment type="caution">
    <text evidence="2">The sequence shown here is derived from an EMBL/GenBank/DDBJ whole genome shotgun (WGS) entry which is preliminary data.</text>
</comment>
<evidence type="ECO:0000313" key="3">
    <source>
        <dbReference type="Proteomes" id="UP000050509"/>
    </source>
</evidence>
<dbReference type="PANTHER" id="PTHR31143">
    <property type="match status" value="1"/>
</dbReference>
<dbReference type="InterPro" id="IPR000182">
    <property type="entry name" value="GNAT_dom"/>
</dbReference>
<keyword evidence="3" id="KW-1185">Reference proteome</keyword>
<gene>
    <name evidence="2" type="ORF">SE17_41570</name>
</gene>
<feature type="domain" description="N-acetyltransferase" evidence="1">
    <location>
        <begin position="3"/>
        <end position="134"/>
    </location>
</feature>
<organism evidence="2 3">
    <name type="scientific">Kouleothrix aurantiaca</name>
    <dbReference type="NCBI Taxonomy" id="186479"/>
    <lineage>
        <taxon>Bacteria</taxon>
        <taxon>Bacillati</taxon>
        <taxon>Chloroflexota</taxon>
        <taxon>Chloroflexia</taxon>
        <taxon>Chloroflexales</taxon>
        <taxon>Roseiflexineae</taxon>
        <taxon>Roseiflexaceae</taxon>
        <taxon>Kouleothrix</taxon>
    </lineage>
</organism>
<dbReference type="SUPFAM" id="SSF55729">
    <property type="entry name" value="Acyl-CoA N-acyltransferases (Nat)"/>
    <property type="match status" value="1"/>
</dbReference>
<dbReference type="Proteomes" id="UP000050509">
    <property type="component" value="Unassembled WGS sequence"/>
</dbReference>